<dbReference type="AlphaFoldDB" id="H0JQ73"/>
<keyword evidence="7" id="KW-0456">Lyase</keyword>
<dbReference type="EMBL" id="AHBW01000036">
    <property type="protein sequence ID" value="EHK84292.1"/>
    <property type="molecule type" value="Genomic_DNA"/>
</dbReference>
<evidence type="ECO:0000313" key="7">
    <source>
        <dbReference type="EMBL" id="EHK84292.1"/>
    </source>
</evidence>
<dbReference type="PANTHER" id="PTHR43802">
    <property type="entry name" value="ENOYL-COA HYDRATASE"/>
    <property type="match status" value="1"/>
</dbReference>
<comment type="catalytic activity">
    <reaction evidence="5">
        <text>a 4-saturated-(3S)-3-hydroxyacyl-CoA = a (3E)-enoyl-CoA + H2O</text>
        <dbReference type="Rhea" id="RHEA:20724"/>
        <dbReference type="ChEBI" id="CHEBI:15377"/>
        <dbReference type="ChEBI" id="CHEBI:58521"/>
        <dbReference type="ChEBI" id="CHEBI:137480"/>
        <dbReference type="EC" id="4.2.1.17"/>
    </reaction>
</comment>
<sequence>MFGDEGMGRHMIGISRDGDVVTVELQREERRNALNTQLCVEIREAVDKAVADDARVVVITGRGTSFCAGADLSGDVYAEGFTDSLAEMLRTIVEAPIPVIAAVNGPAIGAGTQLTLAADLRVVAPTARFSVPAARLGISVDRWTVRRLASLIGGGPARAVFLAAEPVHAEEALARGLANRIGDLADAQAWAHEIAKLAPLSLNAMKLFLNDDGTRDEATPEQTAALAAAWLSEDAQEARLARAERRDPTFRGR</sequence>
<evidence type="ECO:0000256" key="6">
    <source>
        <dbReference type="RuleBase" id="RU003707"/>
    </source>
</evidence>
<gene>
    <name evidence="7" type="ORF">AK37_08252</name>
</gene>
<organism evidence="7 8">
    <name type="scientific">Rhodococcus pyridinivorans AK37</name>
    <dbReference type="NCBI Taxonomy" id="1114960"/>
    <lineage>
        <taxon>Bacteria</taxon>
        <taxon>Bacillati</taxon>
        <taxon>Actinomycetota</taxon>
        <taxon>Actinomycetes</taxon>
        <taxon>Mycobacteriales</taxon>
        <taxon>Nocardiaceae</taxon>
        <taxon>Rhodococcus</taxon>
    </lineage>
</organism>
<dbReference type="PROSITE" id="PS00166">
    <property type="entry name" value="ENOYL_COA_HYDRATASE"/>
    <property type="match status" value="1"/>
</dbReference>
<dbReference type="NCBIfam" id="NF005891">
    <property type="entry name" value="PRK07854.1"/>
    <property type="match status" value="1"/>
</dbReference>
<dbReference type="InterPro" id="IPR029045">
    <property type="entry name" value="ClpP/crotonase-like_dom_sf"/>
</dbReference>
<comment type="function">
    <text evidence="1">Could possibly oxidize fatty acids using specific components.</text>
</comment>
<dbReference type="CDD" id="cd06558">
    <property type="entry name" value="crotonase-like"/>
    <property type="match status" value="1"/>
</dbReference>
<reference evidence="7 8" key="1">
    <citation type="submission" date="2011-12" db="EMBL/GenBank/DDBJ databases">
        <authorList>
            <person name="Kriszt B."/>
            <person name="Tancsics A."/>
            <person name="Cserhati M."/>
            <person name="Toth A."/>
            <person name="Nagy I."/>
            <person name="Horvath B."/>
            <person name="Tamura T."/>
            <person name="Kukolya J."/>
            <person name="Szoboszlay S."/>
        </authorList>
    </citation>
    <scope>NUCLEOTIDE SEQUENCE [LARGE SCALE GENOMIC DNA]</scope>
    <source>
        <strain evidence="7 8">AK37</strain>
    </source>
</reference>
<protein>
    <submittedName>
        <fullName evidence="7">Enoyl-CoA hydratase</fullName>
        <ecNumber evidence="7">4.2.1.17</ecNumber>
    </submittedName>
</protein>
<dbReference type="Pfam" id="PF00378">
    <property type="entry name" value="ECH_1"/>
    <property type="match status" value="1"/>
</dbReference>
<proteinExistence type="inferred from homology"/>
<accession>H0JQ73</accession>
<evidence type="ECO:0000313" key="8">
    <source>
        <dbReference type="Proteomes" id="UP000005064"/>
    </source>
</evidence>
<evidence type="ECO:0000256" key="5">
    <source>
        <dbReference type="ARBA" id="ARBA00023717"/>
    </source>
</evidence>
<dbReference type="Proteomes" id="UP000005064">
    <property type="component" value="Unassembled WGS sequence"/>
</dbReference>
<dbReference type="PATRIC" id="fig|1114960.4.peg.1664"/>
<dbReference type="GO" id="GO:0018812">
    <property type="term" value="F:3-hydroxyacyl-CoA dehydratase activity"/>
    <property type="evidence" value="ECO:0007669"/>
    <property type="project" value="RHEA"/>
</dbReference>
<evidence type="ECO:0000256" key="3">
    <source>
        <dbReference type="ARBA" id="ARBA00022832"/>
    </source>
</evidence>
<dbReference type="InterPro" id="IPR001753">
    <property type="entry name" value="Enoyl-CoA_hydra/iso"/>
</dbReference>
<comment type="caution">
    <text evidence="7">The sequence shown here is derived from an EMBL/GenBank/DDBJ whole genome shotgun (WGS) entry which is preliminary data.</text>
</comment>
<comment type="similarity">
    <text evidence="2 6">Belongs to the enoyl-CoA hydratase/isomerase family.</text>
</comment>
<dbReference type="SUPFAM" id="SSF52096">
    <property type="entry name" value="ClpP/crotonase"/>
    <property type="match status" value="1"/>
</dbReference>
<evidence type="ECO:0000256" key="2">
    <source>
        <dbReference type="ARBA" id="ARBA00005254"/>
    </source>
</evidence>
<dbReference type="PANTHER" id="PTHR43802:SF1">
    <property type="entry name" value="IP11341P-RELATED"/>
    <property type="match status" value="1"/>
</dbReference>
<dbReference type="EC" id="4.2.1.17" evidence="7"/>
<dbReference type="Gene3D" id="3.90.226.10">
    <property type="entry name" value="2-enoyl-CoA Hydratase, Chain A, domain 1"/>
    <property type="match status" value="1"/>
</dbReference>
<keyword evidence="3" id="KW-0276">Fatty acid metabolism</keyword>
<keyword evidence="3" id="KW-0443">Lipid metabolism</keyword>
<comment type="catalytic activity">
    <reaction evidence="4">
        <text>a (3S)-3-hydroxyacyl-CoA = a (2E)-enoyl-CoA + H2O</text>
        <dbReference type="Rhea" id="RHEA:16105"/>
        <dbReference type="ChEBI" id="CHEBI:15377"/>
        <dbReference type="ChEBI" id="CHEBI:57318"/>
        <dbReference type="ChEBI" id="CHEBI:58856"/>
        <dbReference type="EC" id="4.2.1.17"/>
    </reaction>
</comment>
<dbReference type="GO" id="GO:0006631">
    <property type="term" value="P:fatty acid metabolic process"/>
    <property type="evidence" value="ECO:0007669"/>
    <property type="project" value="UniProtKB-KW"/>
</dbReference>
<name>H0JQ73_9NOCA</name>
<dbReference type="InterPro" id="IPR018376">
    <property type="entry name" value="Enoyl-CoA_hyd/isom_CS"/>
</dbReference>
<evidence type="ECO:0000256" key="4">
    <source>
        <dbReference type="ARBA" id="ARBA00023709"/>
    </source>
</evidence>
<evidence type="ECO:0000256" key="1">
    <source>
        <dbReference type="ARBA" id="ARBA00002994"/>
    </source>
</evidence>